<dbReference type="Gene3D" id="3.40.50.720">
    <property type="entry name" value="NAD(P)-binding Rossmann-like Domain"/>
    <property type="match status" value="1"/>
</dbReference>
<name>A0A3S5CWB4_9PEZI</name>
<evidence type="ECO:0000256" key="2">
    <source>
        <dbReference type="ARBA" id="ARBA00023002"/>
    </source>
</evidence>
<dbReference type="SUPFAM" id="SSF51735">
    <property type="entry name" value="NAD(P)-binding Rossmann-fold domains"/>
    <property type="match status" value="1"/>
</dbReference>
<proteinExistence type="inferred from homology"/>
<dbReference type="Pfam" id="PF13561">
    <property type="entry name" value="adh_short_C2"/>
    <property type="match status" value="1"/>
</dbReference>
<dbReference type="EMBL" id="OUUZ01000004">
    <property type="protein sequence ID" value="SPQ20370.1"/>
    <property type="molecule type" value="Genomic_DNA"/>
</dbReference>
<dbReference type="PANTHER" id="PTHR42760:SF133">
    <property type="entry name" value="3-OXOACYL-[ACYL-CARRIER-PROTEIN] REDUCTASE"/>
    <property type="match status" value="1"/>
</dbReference>
<dbReference type="PANTHER" id="PTHR42760">
    <property type="entry name" value="SHORT-CHAIN DEHYDROGENASES/REDUCTASES FAMILY MEMBER"/>
    <property type="match status" value="1"/>
</dbReference>
<dbReference type="GO" id="GO:0016616">
    <property type="term" value="F:oxidoreductase activity, acting on the CH-OH group of donors, NAD or NADP as acceptor"/>
    <property type="evidence" value="ECO:0007669"/>
    <property type="project" value="TreeGrafter"/>
</dbReference>
<comment type="similarity">
    <text evidence="1">Belongs to the short-chain dehydrogenases/reductases (SDR) family.</text>
</comment>
<dbReference type="FunFam" id="3.40.50.720:FF:000173">
    <property type="entry name" value="3-oxoacyl-[acyl-carrier protein] reductase"/>
    <property type="match status" value="1"/>
</dbReference>
<gene>
    <name evidence="3" type="ORF">TT172_LOCUS2789</name>
</gene>
<evidence type="ECO:0000313" key="4">
    <source>
        <dbReference type="Proteomes" id="UP000289323"/>
    </source>
</evidence>
<evidence type="ECO:0000313" key="3">
    <source>
        <dbReference type="EMBL" id="SPQ20370.1"/>
    </source>
</evidence>
<sequence length="260" mass="26989">MTLLSLVGKTACITGATGGIGFAIATRFAQEGASVVLAGRSASKLEHALAKLQQVEPWATTPTATPDKPPAAHSTVCFDVRSTQGWETLVSKHPKIDILVNCAGQTQQALLLRTSEARVDELLDSNLRSAVWGCRAAGKRMVAARRAGGAGGAGCIINVSSLLARRGAVGTSVYAAAKAGLTTALAQEFGRSGVRVNAIVPGYIDTGMTEDIPQKDEIIKRIPLQRFGTAEEVADAAAFLAKNQYANNCILTLDGGLSAA</sequence>
<dbReference type="GO" id="GO:0048038">
    <property type="term" value="F:quinone binding"/>
    <property type="evidence" value="ECO:0007669"/>
    <property type="project" value="TreeGrafter"/>
</dbReference>
<dbReference type="AlphaFoldDB" id="A0A3S5CWB4"/>
<organism evidence="3 4">
    <name type="scientific">Thermothielavioides terrestris</name>
    <dbReference type="NCBI Taxonomy" id="2587410"/>
    <lineage>
        <taxon>Eukaryota</taxon>
        <taxon>Fungi</taxon>
        <taxon>Dikarya</taxon>
        <taxon>Ascomycota</taxon>
        <taxon>Pezizomycotina</taxon>
        <taxon>Sordariomycetes</taxon>
        <taxon>Sordariomycetidae</taxon>
        <taxon>Sordariales</taxon>
        <taxon>Chaetomiaceae</taxon>
        <taxon>Thermothielavioides</taxon>
    </lineage>
</organism>
<dbReference type="PRINTS" id="PR00081">
    <property type="entry name" value="GDHRDH"/>
</dbReference>
<dbReference type="GO" id="GO:0006633">
    <property type="term" value="P:fatty acid biosynthetic process"/>
    <property type="evidence" value="ECO:0007669"/>
    <property type="project" value="TreeGrafter"/>
</dbReference>
<reference evidence="3 4" key="1">
    <citation type="submission" date="2018-04" db="EMBL/GenBank/DDBJ databases">
        <authorList>
            <person name="Huttner S."/>
            <person name="Dainat J."/>
        </authorList>
    </citation>
    <scope>NUCLEOTIDE SEQUENCE [LARGE SCALE GENOMIC DNA]</scope>
</reference>
<dbReference type="Proteomes" id="UP000289323">
    <property type="component" value="Unassembled WGS sequence"/>
</dbReference>
<dbReference type="InterPro" id="IPR036291">
    <property type="entry name" value="NAD(P)-bd_dom_sf"/>
</dbReference>
<protein>
    <submittedName>
        <fullName evidence="3">72aaa3a8-9a3f-4748-836c-94a5aff6a839</fullName>
    </submittedName>
</protein>
<dbReference type="InterPro" id="IPR002347">
    <property type="entry name" value="SDR_fam"/>
</dbReference>
<keyword evidence="2" id="KW-0560">Oxidoreductase</keyword>
<evidence type="ECO:0000256" key="1">
    <source>
        <dbReference type="ARBA" id="ARBA00006484"/>
    </source>
</evidence>
<accession>A0A3S5CWB4</accession>